<comment type="caution">
    <text evidence="17">The sequence shown here is derived from an EMBL/GenBank/DDBJ whole genome shotgun (WGS) entry which is preliminary data.</text>
</comment>
<dbReference type="InterPro" id="IPR047149">
    <property type="entry name" value="KIF11-like"/>
</dbReference>
<comment type="similarity">
    <text evidence="12">Belongs to the TRAFAC class myosin-kinesin ATPase superfamily. Kinesin family. KIN-5/BimC subfamily.</text>
</comment>
<comment type="subcellular location">
    <subcellularLocation>
        <location evidence="1">Cytoplasm</location>
        <location evidence="1">Cytoskeleton</location>
    </subcellularLocation>
</comment>
<evidence type="ECO:0000256" key="4">
    <source>
        <dbReference type="ARBA" id="ARBA00022701"/>
    </source>
</evidence>
<keyword evidence="8 14" id="KW-0175">Coiled coil</keyword>
<feature type="coiled-coil region" evidence="14">
    <location>
        <begin position="776"/>
        <end position="803"/>
    </location>
</feature>
<evidence type="ECO:0000313" key="17">
    <source>
        <dbReference type="EMBL" id="KAF8910951.1"/>
    </source>
</evidence>
<feature type="region of interest" description="Disordered" evidence="15">
    <location>
        <begin position="1"/>
        <end position="66"/>
    </location>
</feature>
<gene>
    <name evidence="17" type="ORF">CPB84DRAFT_1762975</name>
</gene>
<feature type="compositionally biased region" description="Low complexity" evidence="15">
    <location>
        <begin position="8"/>
        <end position="23"/>
    </location>
</feature>
<keyword evidence="4" id="KW-0493">Microtubule</keyword>
<dbReference type="PANTHER" id="PTHR47970:SF12">
    <property type="entry name" value="KINESIN FAMILY MEMBER 11"/>
    <property type="match status" value="1"/>
</dbReference>
<feature type="compositionally biased region" description="Basic and acidic residues" evidence="15">
    <location>
        <begin position="1043"/>
        <end position="1081"/>
    </location>
</feature>
<evidence type="ECO:0000256" key="15">
    <source>
        <dbReference type="SAM" id="MobiDB-lite"/>
    </source>
</evidence>
<keyword evidence="7 13" id="KW-0067">ATP-binding</keyword>
<dbReference type="EMBL" id="JADNYJ010000005">
    <property type="protein sequence ID" value="KAF8910951.1"/>
    <property type="molecule type" value="Genomic_DNA"/>
</dbReference>
<evidence type="ECO:0000256" key="14">
    <source>
        <dbReference type="SAM" id="Coils"/>
    </source>
</evidence>
<dbReference type="InterPro" id="IPR036961">
    <property type="entry name" value="Kinesin_motor_dom_sf"/>
</dbReference>
<dbReference type="PROSITE" id="PS00411">
    <property type="entry name" value="KINESIN_MOTOR_1"/>
    <property type="match status" value="1"/>
</dbReference>
<evidence type="ECO:0000313" key="18">
    <source>
        <dbReference type="Proteomes" id="UP000724874"/>
    </source>
</evidence>
<dbReference type="Proteomes" id="UP000724874">
    <property type="component" value="Unassembled WGS sequence"/>
</dbReference>
<keyword evidence="2" id="KW-0963">Cytoplasm</keyword>
<dbReference type="GO" id="GO:0005876">
    <property type="term" value="C:spindle microtubule"/>
    <property type="evidence" value="ECO:0007669"/>
    <property type="project" value="TreeGrafter"/>
</dbReference>
<dbReference type="GO" id="GO:0008574">
    <property type="term" value="F:plus-end-directed microtubule motor activity"/>
    <property type="evidence" value="ECO:0007669"/>
    <property type="project" value="TreeGrafter"/>
</dbReference>
<evidence type="ECO:0000256" key="7">
    <source>
        <dbReference type="ARBA" id="ARBA00022840"/>
    </source>
</evidence>
<dbReference type="SMART" id="SM00129">
    <property type="entry name" value="KISc"/>
    <property type="match status" value="1"/>
</dbReference>
<proteinExistence type="inferred from homology"/>
<reference evidence="17" key="1">
    <citation type="submission" date="2020-11" db="EMBL/GenBank/DDBJ databases">
        <authorList>
            <consortium name="DOE Joint Genome Institute"/>
            <person name="Ahrendt S."/>
            <person name="Riley R."/>
            <person name="Andreopoulos W."/>
            <person name="LaButti K."/>
            <person name="Pangilinan J."/>
            <person name="Ruiz-duenas F.J."/>
            <person name="Barrasa J.M."/>
            <person name="Sanchez-Garcia M."/>
            <person name="Camarero S."/>
            <person name="Miyauchi S."/>
            <person name="Serrano A."/>
            <person name="Linde D."/>
            <person name="Babiker R."/>
            <person name="Drula E."/>
            <person name="Ayuso-Fernandez I."/>
            <person name="Pacheco R."/>
            <person name="Padilla G."/>
            <person name="Ferreira P."/>
            <person name="Barriuso J."/>
            <person name="Kellner H."/>
            <person name="Castanera R."/>
            <person name="Alfaro M."/>
            <person name="Ramirez L."/>
            <person name="Pisabarro A.G."/>
            <person name="Kuo A."/>
            <person name="Tritt A."/>
            <person name="Lipzen A."/>
            <person name="He G."/>
            <person name="Yan M."/>
            <person name="Ng V."/>
            <person name="Cullen D."/>
            <person name="Martin F."/>
            <person name="Rosso M.-N."/>
            <person name="Henrissat B."/>
            <person name="Hibbett D."/>
            <person name="Martinez A.T."/>
            <person name="Grigoriev I.V."/>
        </authorList>
    </citation>
    <scope>NUCLEOTIDE SEQUENCE</scope>
    <source>
        <strain evidence="17">AH 44721</strain>
    </source>
</reference>
<keyword evidence="11" id="KW-0131">Cell cycle</keyword>
<dbReference type="FunFam" id="3.40.850.10:FF:000051">
    <property type="entry name" value="Kinesin-like protein bimC"/>
    <property type="match status" value="1"/>
</dbReference>
<dbReference type="PRINTS" id="PR00380">
    <property type="entry name" value="KINESINHEAVY"/>
</dbReference>
<dbReference type="InterPro" id="IPR019821">
    <property type="entry name" value="Kinesin_motor_CS"/>
</dbReference>
<organism evidence="17 18">
    <name type="scientific">Gymnopilus junonius</name>
    <name type="common">Spectacular rustgill mushroom</name>
    <name type="synonym">Gymnopilus spectabilis subsp. junonius</name>
    <dbReference type="NCBI Taxonomy" id="109634"/>
    <lineage>
        <taxon>Eukaryota</taxon>
        <taxon>Fungi</taxon>
        <taxon>Dikarya</taxon>
        <taxon>Basidiomycota</taxon>
        <taxon>Agaricomycotina</taxon>
        <taxon>Agaricomycetes</taxon>
        <taxon>Agaricomycetidae</taxon>
        <taxon>Agaricales</taxon>
        <taxon>Agaricineae</taxon>
        <taxon>Hymenogastraceae</taxon>
        <taxon>Gymnopilus</taxon>
    </lineage>
</organism>
<feature type="binding site" evidence="13">
    <location>
        <begin position="161"/>
        <end position="168"/>
    </location>
    <ligand>
        <name>ATP</name>
        <dbReference type="ChEBI" id="CHEBI:30616"/>
    </ligand>
</feature>
<dbReference type="OrthoDB" id="3176171at2759"/>
<accession>A0A9P5TS97</accession>
<dbReference type="InterPro" id="IPR027417">
    <property type="entry name" value="P-loop_NTPase"/>
</dbReference>
<feature type="region of interest" description="Disordered" evidence="15">
    <location>
        <begin position="1043"/>
        <end position="1106"/>
    </location>
</feature>
<dbReference type="GO" id="GO:0007018">
    <property type="term" value="P:microtubule-based movement"/>
    <property type="evidence" value="ECO:0007669"/>
    <property type="project" value="InterPro"/>
</dbReference>
<keyword evidence="5 13" id="KW-0547">Nucleotide-binding</keyword>
<evidence type="ECO:0000256" key="9">
    <source>
        <dbReference type="ARBA" id="ARBA00023175"/>
    </source>
</evidence>
<keyword evidence="9 13" id="KW-0505">Motor protein</keyword>
<dbReference type="PROSITE" id="PS50067">
    <property type="entry name" value="KINESIN_MOTOR_2"/>
    <property type="match status" value="1"/>
</dbReference>
<evidence type="ECO:0000256" key="10">
    <source>
        <dbReference type="ARBA" id="ARBA00023212"/>
    </source>
</evidence>
<evidence type="ECO:0000256" key="6">
    <source>
        <dbReference type="ARBA" id="ARBA00022776"/>
    </source>
</evidence>
<evidence type="ECO:0000256" key="3">
    <source>
        <dbReference type="ARBA" id="ARBA00022618"/>
    </source>
</evidence>
<dbReference type="Pfam" id="PF00225">
    <property type="entry name" value="Kinesin"/>
    <property type="match status" value="1"/>
</dbReference>
<dbReference type="GO" id="GO:0016787">
    <property type="term" value="F:hydrolase activity"/>
    <property type="evidence" value="ECO:0007669"/>
    <property type="project" value="UniProtKB-KW"/>
</dbReference>
<keyword evidence="6" id="KW-0498">Mitosis</keyword>
<feature type="compositionally biased region" description="Polar residues" evidence="15">
    <location>
        <begin position="47"/>
        <end position="58"/>
    </location>
</feature>
<keyword evidence="3" id="KW-0132">Cell division</keyword>
<dbReference type="GO" id="GO:0072686">
    <property type="term" value="C:mitotic spindle"/>
    <property type="evidence" value="ECO:0007669"/>
    <property type="project" value="TreeGrafter"/>
</dbReference>
<dbReference type="PANTHER" id="PTHR47970">
    <property type="entry name" value="KINESIN-LIKE PROTEIN KIF11"/>
    <property type="match status" value="1"/>
</dbReference>
<keyword evidence="17" id="KW-0378">Hydrolase</keyword>
<evidence type="ECO:0000256" key="1">
    <source>
        <dbReference type="ARBA" id="ARBA00004245"/>
    </source>
</evidence>
<evidence type="ECO:0000256" key="13">
    <source>
        <dbReference type="PROSITE-ProRule" id="PRU00283"/>
    </source>
</evidence>
<protein>
    <submittedName>
        <fullName evidence="17">P-loop containing nucleoside triphosphate hydrolase protein</fullName>
    </submittedName>
</protein>
<dbReference type="CDD" id="cd01364">
    <property type="entry name" value="KISc_BimC_Eg5"/>
    <property type="match status" value="1"/>
</dbReference>
<dbReference type="GO" id="GO:0051301">
    <property type="term" value="P:cell division"/>
    <property type="evidence" value="ECO:0007669"/>
    <property type="project" value="UniProtKB-KW"/>
</dbReference>
<dbReference type="GO" id="GO:0000073">
    <property type="term" value="P:initial mitotic spindle pole body separation"/>
    <property type="evidence" value="ECO:0007669"/>
    <property type="project" value="TreeGrafter"/>
</dbReference>
<dbReference type="AlphaFoldDB" id="A0A9P5TS97"/>
<dbReference type="GO" id="GO:0005634">
    <property type="term" value="C:nucleus"/>
    <property type="evidence" value="ECO:0007669"/>
    <property type="project" value="TreeGrafter"/>
</dbReference>
<dbReference type="GO" id="GO:0005524">
    <property type="term" value="F:ATP binding"/>
    <property type="evidence" value="ECO:0007669"/>
    <property type="project" value="UniProtKB-UniRule"/>
</dbReference>
<dbReference type="SUPFAM" id="SSF52540">
    <property type="entry name" value="P-loop containing nucleoside triphosphate hydrolases"/>
    <property type="match status" value="1"/>
</dbReference>
<evidence type="ECO:0000256" key="2">
    <source>
        <dbReference type="ARBA" id="ARBA00022490"/>
    </source>
</evidence>
<keyword evidence="18" id="KW-1185">Reference proteome</keyword>
<evidence type="ECO:0000256" key="12">
    <source>
        <dbReference type="ARBA" id="ARBA00034704"/>
    </source>
</evidence>
<feature type="coiled-coil region" evidence="14">
    <location>
        <begin position="487"/>
        <end position="553"/>
    </location>
</feature>
<evidence type="ECO:0000256" key="5">
    <source>
        <dbReference type="ARBA" id="ARBA00022741"/>
    </source>
</evidence>
<feature type="domain" description="Kinesin motor" evidence="16">
    <location>
        <begin position="67"/>
        <end position="427"/>
    </location>
</feature>
<evidence type="ECO:0000259" key="16">
    <source>
        <dbReference type="PROSITE" id="PS50067"/>
    </source>
</evidence>
<keyword evidence="10" id="KW-0206">Cytoskeleton</keyword>
<name>A0A9P5TS97_GYMJU</name>
<dbReference type="GO" id="GO:0008017">
    <property type="term" value="F:microtubule binding"/>
    <property type="evidence" value="ECO:0007669"/>
    <property type="project" value="InterPro"/>
</dbReference>
<evidence type="ECO:0000256" key="11">
    <source>
        <dbReference type="ARBA" id="ARBA00023306"/>
    </source>
</evidence>
<dbReference type="Gene3D" id="3.40.850.10">
    <property type="entry name" value="Kinesin motor domain"/>
    <property type="match status" value="1"/>
</dbReference>
<sequence>MATRRPASSRARVNNVSGSNSSSQLPQRPKSVLSRPITQRIGDDLQDSTNTINSTRPQKSQDDSETNIQVILRCRTRSEQEMKLDSPVIVQIEGSKSKELTIETTAPVSSLGILTLPPTRTYPFDLVFGPEATQSMIYHDVVGPMLSEVLMGYNCTLFAYGQTGTGKTYTMQGDLTPTPMGNPSTHAGIIPRVLFRLFHELEKNYTDYIVKVSFIELYNEELRDLLAPDLSAPTGLTQPMGKDAKASEEKLKIFDDTNKRGVLIQGLEEVAVKGSADALALLTKGSERRQIAATKFNDHSSRSHSVFSLTVHIKDSNSMGDELLRVGKLNLVDLAGSENIGRSGAENKRAREAGMINQSLLTLGRVINALVDKAQHVPYRESKLTRLLQDSLGGRTKTCIIATISPARSNLEETLSTLDYALRAKSIRNKPEVNQRMTRNSLLKEYVAEMERLKADLLAAREKNGIYFSEETWNQMNLESELKETKLIEAQKQVEIIESQMRNVRDEYDQSIAVLKRREEELQATKSRLTETEDTLRQREVELQRMSEAYEEEVIVRKAHQATEVKLNGVAAGLKKVAADSLQDISGLFEKLERKNATFLSNKGVVSENEKLIRALADSLTKKLNELSQISKKMRASLQAETTRFRSTHKEAFETHLQQVNVQFDRAQTLFQQIKDHETAEDEVIDTLKREIEHTRNLFNQEVTSWAERFTTSSSQLCGKFAEETISQINILEQSTILLNTLTETISSEIGAYLTRERESLEKLQSLSQAMATQQVSHLQQQNKLLTQLLVDERKEAEKSKAELIQRISGFLGDFTKKRDESLRASVEHLQYSNQEVEELLRKTSERHAKAHSEMASSNDEMERHMQVIDNQQAEARKKFTQSSTMVKDVVRNGVKNIGQTVSNSVATYTTWVYRQNDATEKLTVNAFEDFRKTKRAKTEAVDEVCANIEEQQSFEHEFLLSTSKQAEKHASQTLLGVKDQTQAAEDYETTTFNRLKSIEDAVANLANKGMVDDIPSGGTPRKRKWQYQDEWSLTRSRDEFTTPIHHEPCLNDADQKVDPEPENREPSLKTAETSKSEKVIRQPVEPLADSRKRNNIATRASRRLR</sequence>
<dbReference type="InterPro" id="IPR047241">
    <property type="entry name" value="KIF11-like_kin_motor_dom"/>
</dbReference>
<dbReference type="InterPro" id="IPR001752">
    <property type="entry name" value="Kinesin_motor_dom"/>
</dbReference>
<feature type="coiled-coil region" evidence="14">
    <location>
        <begin position="834"/>
        <end position="879"/>
    </location>
</feature>
<evidence type="ECO:0000256" key="8">
    <source>
        <dbReference type="ARBA" id="ARBA00023054"/>
    </source>
</evidence>